<reference evidence="3" key="2">
    <citation type="submission" date="2015-02" db="EMBL/GenBank/DDBJ databases">
        <authorList>
            <person name="Chooi Y.-H."/>
        </authorList>
    </citation>
    <scope>NUCLEOTIDE SEQUENCE</scope>
    <source>
        <tissue evidence="3">Seedling</tissue>
    </source>
</reference>
<evidence type="ECO:0000313" key="4">
    <source>
        <dbReference type="Proteomes" id="UP000053144"/>
    </source>
</evidence>
<accession>A0A0L9VGI3</accession>
<dbReference type="Gramene" id="KOM54017">
    <property type="protein sequence ID" value="KOM54017"/>
    <property type="gene ID" value="LR48_Vigan09g267600"/>
</dbReference>
<evidence type="ECO:0000313" key="2">
    <source>
        <dbReference type="EMBL" id="KAG2396289.1"/>
    </source>
</evidence>
<protein>
    <recommendedName>
        <fullName evidence="6">EF-hand domain-containing protein</fullName>
    </recommendedName>
</protein>
<dbReference type="InterPro" id="IPR011992">
    <property type="entry name" value="EF-hand-dom_pair"/>
</dbReference>
<dbReference type="EMBL" id="CM003379">
    <property type="protein sequence ID" value="KOM54017.1"/>
    <property type="molecule type" value="Genomic_DNA"/>
</dbReference>
<feature type="region of interest" description="Disordered" evidence="1">
    <location>
        <begin position="27"/>
        <end position="52"/>
    </location>
</feature>
<reference evidence="4" key="1">
    <citation type="journal article" date="2015" name="Proc. Natl. Acad. Sci. U.S.A.">
        <title>Genome sequencing of adzuki bean (Vigna angularis) provides insight into high starch and low fat accumulation and domestication.</title>
        <authorList>
            <person name="Yang K."/>
            <person name="Tian Z."/>
            <person name="Chen C."/>
            <person name="Luo L."/>
            <person name="Zhao B."/>
            <person name="Wang Z."/>
            <person name="Yu L."/>
            <person name="Li Y."/>
            <person name="Sun Y."/>
            <person name="Li W."/>
            <person name="Chen Y."/>
            <person name="Li Y."/>
            <person name="Zhang Y."/>
            <person name="Ai D."/>
            <person name="Zhao J."/>
            <person name="Shang C."/>
            <person name="Ma Y."/>
            <person name="Wu B."/>
            <person name="Wang M."/>
            <person name="Gao L."/>
            <person name="Sun D."/>
            <person name="Zhang P."/>
            <person name="Guo F."/>
            <person name="Wang W."/>
            <person name="Li Y."/>
            <person name="Wang J."/>
            <person name="Varshney R.K."/>
            <person name="Wang J."/>
            <person name="Ling H.Q."/>
            <person name="Wan P."/>
        </authorList>
    </citation>
    <scope>NUCLEOTIDE SEQUENCE</scope>
    <source>
        <strain evidence="4">cv. Jingnong 6</strain>
    </source>
</reference>
<evidence type="ECO:0000313" key="5">
    <source>
        <dbReference type="Proteomes" id="UP000743370"/>
    </source>
</evidence>
<reference evidence="2 5" key="3">
    <citation type="submission" date="2020-05" db="EMBL/GenBank/DDBJ databases">
        <title>Vigna angularis (adzuki bean) Var. LongXiaoDou No. 4 denovo assembly.</title>
        <authorList>
            <person name="Xiang H."/>
        </authorList>
    </citation>
    <scope>NUCLEOTIDE SEQUENCE [LARGE SCALE GENOMIC DNA]</scope>
    <source>
        <tissue evidence="2">Leaf</tissue>
    </source>
</reference>
<gene>
    <name evidence="2" type="ORF">HKW66_Vig0063350</name>
    <name evidence="3" type="ORF">LR48_Vigan09g267600</name>
</gene>
<evidence type="ECO:0008006" key="6">
    <source>
        <dbReference type="Google" id="ProtNLM"/>
    </source>
</evidence>
<name>A0A0L9VGI3_PHAAN</name>
<organism evidence="3 4">
    <name type="scientific">Phaseolus angularis</name>
    <name type="common">Azuki bean</name>
    <name type="synonym">Vigna angularis</name>
    <dbReference type="NCBI Taxonomy" id="3914"/>
    <lineage>
        <taxon>Eukaryota</taxon>
        <taxon>Viridiplantae</taxon>
        <taxon>Streptophyta</taxon>
        <taxon>Embryophyta</taxon>
        <taxon>Tracheophyta</taxon>
        <taxon>Spermatophyta</taxon>
        <taxon>Magnoliopsida</taxon>
        <taxon>eudicotyledons</taxon>
        <taxon>Gunneridae</taxon>
        <taxon>Pentapetalae</taxon>
        <taxon>rosids</taxon>
        <taxon>fabids</taxon>
        <taxon>Fabales</taxon>
        <taxon>Fabaceae</taxon>
        <taxon>Papilionoideae</taxon>
        <taxon>50 kb inversion clade</taxon>
        <taxon>NPAAA clade</taxon>
        <taxon>indigoferoid/millettioid clade</taxon>
        <taxon>Phaseoleae</taxon>
        <taxon>Vigna</taxon>
    </lineage>
</organism>
<sequence>MLCTENFEQPENYSDSTDSILETLHNNRQENESKVNSKTVENNTESSSTDQDKIFKKPDKILHCPRCNSLYLDDDDCLLRGMMIKQNTSECEVLDEDGDGKISACKLRNRIGMLGGEVGLREAEIVIATVDSDRDGFLCLED</sequence>
<feature type="compositionally biased region" description="Polar residues" evidence="1">
    <location>
        <begin position="36"/>
        <end position="49"/>
    </location>
</feature>
<proteinExistence type="predicted"/>
<dbReference type="SUPFAM" id="SSF47473">
    <property type="entry name" value="EF-hand"/>
    <property type="match status" value="1"/>
</dbReference>
<evidence type="ECO:0000313" key="3">
    <source>
        <dbReference type="EMBL" id="KOM54017.1"/>
    </source>
</evidence>
<dbReference type="EMBL" id="JABFOF010000006">
    <property type="protein sequence ID" value="KAG2396289.1"/>
    <property type="molecule type" value="Genomic_DNA"/>
</dbReference>
<dbReference type="AlphaFoldDB" id="A0A0L9VGI3"/>
<dbReference type="Proteomes" id="UP000743370">
    <property type="component" value="Unassembled WGS sequence"/>
</dbReference>
<dbReference type="Proteomes" id="UP000053144">
    <property type="component" value="Chromosome 9"/>
</dbReference>
<evidence type="ECO:0000256" key="1">
    <source>
        <dbReference type="SAM" id="MobiDB-lite"/>
    </source>
</evidence>
<dbReference type="Gene3D" id="1.10.238.10">
    <property type="entry name" value="EF-hand"/>
    <property type="match status" value="1"/>
</dbReference>